<dbReference type="AlphaFoldDB" id="A0A2T3B5Y8"/>
<keyword evidence="2 5" id="KW-0479">Metal-binding</keyword>
<gene>
    <name evidence="7" type="ORF">M430DRAFT_137114</name>
</gene>
<evidence type="ECO:0000313" key="8">
    <source>
        <dbReference type="Proteomes" id="UP000241818"/>
    </source>
</evidence>
<evidence type="ECO:0000256" key="2">
    <source>
        <dbReference type="ARBA" id="ARBA00022723"/>
    </source>
</evidence>
<keyword evidence="5 6" id="KW-0349">Heme</keyword>
<dbReference type="GO" id="GO:0004497">
    <property type="term" value="F:monooxygenase activity"/>
    <property type="evidence" value="ECO:0007669"/>
    <property type="project" value="UniProtKB-KW"/>
</dbReference>
<dbReference type="GO" id="GO:0005506">
    <property type="term" value="F:iron ion binding"/>
    <property type="evidence" value="ECO:0007669"/>
    <property type="project" value="InterPro"/>
</dbReference>
<dbReference type="GeneID" id="36570573"/>
<dbReference type="PANTHER" id="PTHR24296">
    <property type="entry name" value="CYTOCHROME P450"/>
    <property type="match status" value="1"/>
</dbReference>
<keyword evidence="6" id="KW-0503">Monooxygenase</keyword>
<dbReference type="PRINTS" id="PR00463">
    <property type="entry name" value="EP450I"/>
</dbReference>
<protein>
    <recommendedName>
        <fullName evidence="9">Cytochrome P450</fullName>
    </recommendedName>
</protein>
<evidence type="ECO:0000256" key="6">
    <source>
        <dbReference type="RuleBase" id="RU000461"/>
    </source>
</evidence>
<dbReference type="Gene3D" id="1.10.630.10">
    <property type="entry name" value="Cytochrome P450"/>
    <property type="match status" value="1"/>
</dbReference>
<dbReference type="InterPro" id="IPR002401">
    <property type="entry name" value="Cyt_P450_E_grp-I"/>
</dbReference>
<dbReference type="OrthoDB" id="1470350at2759"/>
<dbReference type="Pfam" id="PF00067">
    <property type="entry name" value="p450"/>
    <property type="match status" value="1"/>
</dbReference>
<evidence type="ECO:0000256" key="3">
    <source>
        <dbReference type="ARBA" id="ARBA00023002"/>
    </source>
</evidence>
<keyword evidence="8" id="KW-1185">Reference proteome</keyword>
<comment type="similarity">
    <text evidence="1 6">Belongs to the cytochrome P450 family.</text>
</comment>
<evidence type="ECO:0000256" key="1">
    <source>
        <dbReference type="ARBA" id="ARBA00010617"/>
    </source>
</evidence>
<dbReference type="SUPFAM" id="SSF48264">
    <property type="entry name" value="Cytochrome P450"/>
    <property type="match status" value="1"/>
</dbReference>
<feature type="binding site" description="axial binding residue" evidence="5">
    <location>
        <position position="433"/>
    </location>
    <ligand>
        <name>heme</name>
        <dbReference type="ChEBI" id="CHEBI:30413"/>
    </ligand>
    <ligandPart>
        <name>Fe</name>
        <dbReference type="ChEBI" id="CHEBI:18248"/>
    </ligandPart>
</feature>
<dbReference type="GO" id="GO:0006629">
    <property type="term" value="P:lipid metabolic process"/>
    <property type="evidence" value="ECO:0007669"/>
    <property type="project" value="UniProtKB-ARBA"/>
</dbReference>
<organism evidence="7 8">
    <name type="scientific">Amorphotheca resinae ATCC 22711</name>
    <dbReference type="NCBI Taxonomy" id="857342"/>
    <lineage>
        <taxon>Eukaryota</taxon>
        <taxon>Fungi</taxon>
        <taxon>Dikarya</taxon>
        <taxon>Ascomycota</taxon>
        <taxon>Pezizomycotina</taxon>
        <taxon>Leotiomycetes</taxon>
        <taxon>Helotiales</taxon>
        <taxon>Amorphothecaceae</taxon>
        <taxon>Amorphotheca</taxon>
    </lineage>
</organism>
<evidence type="ECO:0000256" key="5">
    <source>
        <dbReference type="PIRSR" id="PIRSR602401-1"/>
    </source>
</evidence>
<dbReference type="Proteomes" id="UP000241818">
    <property type="component" value="Unassembled WGS sequence"/>
</dbReference>
<evidence type="ECO:0000256" key="4">
    <source>
        <dbReference type="ARBA" id="ARBA00023004"/>
    </source>
</evidence>
<dbReference type="InterPro" id="IPR001128">
    <property type="entry name" value="Cyt_P450"/>
</dbReference>
<accession>A0A2T3B5Y8</accession>
<dbReference type="GO" id="GO:0016705">
    <property type="term" value="F:oxidoreductase activity, acting on paired donors, with incorporation or reduction of molecular oxygen"/>
    <property type="evidence" value="ECO:0007669"/>
    <property type="project" value="InterPro"/>
</dbReference>
<dbReference type="GO" id="GO:0020037">
    <property type="term" value="F:heme binding"/>
    <property type="evidence" value="ECO:0007669"/>
    <property type="project" value="InterPro"/>
</dbReference>
<dbReference type="RefSeq" id="XP_024722313.1">
    <property type="nucleotide sequence ID" value="XM_024862492.1"/>
</dbReference>
<dbReference type="InterPro" id="IPR017972">
    <property type="entry name" value="Cyt_P450_CS"/>
</dbReference>
<evidence type="ECO:0008006" key="9">
    <source>
        <dbReference type="Google" id="ProtNLM"/>
    </source>
</evidence>
<dbReference type="STRING" id="857342.A0A2T3B5Y8"/>
<dbReference type="PRINTS" id="PR00385">
    <property type="entry name" value="P450"/>
</dbReference>
<dbReference type="InterPro" id="IPR036396">
    <property type="entry name" value="Cyt_P450_sf"/>
</dbReference>
<evidence type="ECO:0000313" key="7">
    <source>
        <dbReference type="EMBL" id="PSS22158.1"/>
    </source>
</evidence>
<comment type="cofactor">
    <cofactor evidence="5">
        <name>heme</name>
        <dbReference type="ChEBI" id="CHEBI:30413"/>
    </cofactor>
</comment>
<dbReference type="InParanoid" id="A0A2T3B5Y8"/>
<dbReference type="EMBL" id="KZ679009">
    <property type="protein sequence ID" value="PSS22158.1"/>
    <property type="molecule type" value="Genomic_DNA"/>
</dbReference>
<proteinExistence type="inferred from homology"/>
<sequence>MLVLYHVFGSSSIKRYGQPLRWPPNTLPLAGNGILFLRARHKLFSWFVKCEQHFGFETFQISVPSLPPGVVINDPKNLEYVLKNEGIFTKGDFFKRRSRDLFEGNGIINADGALWKVQRKAGLHFLRTSNLKVLTDIALPAYLKDNIKVLEGLADGSVIDLQAIFHELTTQLMGRMAYNMDIHDTDQFSVSFEYASGKTGERFQNPLWPITEIFFGKKFRESVANVKDFGSVIVRSAAQSRQTKEHHKSMLQSSSKTFEGISGSLINSLLDSIDEPQVVADAALNYLSAGRDTTAQALTWSFYLLIRHPHIVDAVRQEISTTADLDKTSGPNTSAFRPSSLPYVTAVFYEALRFYPPVPFELKQCDQATTLPDGTYLPKGAILVWCTWAMNRSRLIWGDDVDQFKPERWLKDGRLVSKSAFEYPVFNGGPRSCLGKKMAESVAVQVIAAFVQRFDFDIVDDKERISKNSLTLPMERGLPCYVRTRSQQPEVRL</sequence>
<keyword evidence="4 5" id="KW-0408">Iron</keyword>
<dbReference type="PROSITE" id="PS00086">
    <property type="entry name" value="CYTOCHROME_P450"/>
    <property type="match status" value="1"/>
</dbReference>
<keyword evidence="3 6" id="KW-0560">Oxidoreductase</keyword>
<reference evidence="7 8" key="1">
    <citation type="journal article" date="2018" name="New Phytol.">
        <title>Comparative genomics and transcriptomics depict ericoid mycorrhizal fungi as versatile saprotrophs and plant mutualists.</title>
        <authorList>
            <person name="Martino E."/>
            <person name="Morin E."/>
            <person name="Grelet G.A."/>
            <person name="Kuo A."/>
            <person name="Kohler A."/>
            <person name="Daghino S."/>
            <person name="Barry K.W."/>
            <person name="Cichocki N."/>
            <person name="Clum A."/>
            <person name="Dockter R.B."/>
            <person name="Hainaut M."/>
            <person name="Kuo R.C."/>
            <person name="LaButti K."/>
            <person name="Lindahl B.D."/>
            <person name="Lindquist E.A."/>
            <person name="Lipzen A."/>
            <person name="Khouja H.R."/>
            <person name="Magnuson J."/>
            <person name="Murat C."/>
            <person name="Ohm R.A."/>
            <person name="Singer S.W."/>
            <person name="Spatafora J.W."/>
            <person name="Wang M."/>
            <person name="Veneault-Fourrey C."/>
            <person name="Henrissat B."/>
            <person name="Grigoriev I.V."/>
            <person name="Martin F.M."/>
            <person name="Perotto S."/>
        </authorList>
    </citation>
    <scope>NUCLEOTIDE SEQUENCE [LARGE SCALE GENOMIC DNA]</scope>
    <source>
        <strain evidence="7 8">ATCC 22711</strain>
    </source>
</reference>
<name>A0A2T3B5Y8_AMORE</name>